<organism evidence="1 2">
    <name type="scientific">Bacillus wiedmannii</name>
    <dbReference type="NCBI Taxonomy" id="1890302"/>
    <lineage>
        <taxon>Bacteria</taxon>
        <taxon>Bacillati</taxon>
        <taxon>Bacillota</taxon>
        <taxon>Bacilli</taxon>
        <taxon>Bacillales</taxon>
        <taxon>Bacillaceae</taxon>
        <taxon>Bacillus</taxon>
        <taxon>Bacillus cereus group</taxon>
    </lineage>
</organism>
<name>A0A2A8BN02_9BACI</name>
<evidence type="ECO:0000313" key="2">
    <source>
        <dbReference type="Proteomes" id="UP000220621"/>
    </source>
</evidence>
<dbReference type="EMBL" id="NUDL01000042">
    <property type="protein sequence ID" value="PEM55367.1"/>
    <property type="molecule type" value="Genomic_DNA"/>
</dbReference>
<accession>A0A2A8BN02</accession>
<evidence type="ECO:0000313" key="1">
    <source>
        <dbReference type="EMBL" id="PEM55367.1"/>
    </source>
</evidence>
<dbReference type="AlphaFoldDB" id="A0A2A8BN02"/>
<proteinExistence type="predicted"/>
<dbReference type="RefSeq" id="WP_098102654.1">
    <property type="nucleotide sequence ID" value="NZ_NUDL01000042.1"/>
</dbReference>
<reference evidence="1 2" key="1">
    <citation type="submission" date="2017-09" db="EMBL/GenBank/DDBJ databases">
        <title>Large-scale bioinformatics analysis of Bacillus genomes uncovers conserved roles of natural products in bacterial physiology.</title>
        <authorList>
            <consortium name="Agbiome Team Llc"/>
            <person name="Bleich R.M."/>
            <person name="Grubbs K.J."/>
            <person name="Santa Maria K.C."/>
            <person name="Allen S.E."/>
            <person name="Farag S."/>
            <person name="Shank E.A."/>
            <person name="Bowers A."/>
        </authorList>
    </citation>
    <scope>NUCLEOTIDE SEQUENCE [LARGE SCALE GENOMIC DNA]</scope>
    <source>
        <strain evidence="1 2">AFS010764</strain>
    </source>
</reference>
<sequence length="77" mass="8987">MRAEHEKSQSIYRYPDGGVIRLEYKKRGKGLAYAKHPRYRLYYKGKRKIIGSSSLLTIQDAIRIGKTKKDEIDNSIE</sequence>
<evidence type="ECO:0008006" key="3">
    <source>
        <dbReference type="Google" id="ProtNLM"/>
    </source>
</evidence>
<protein>
    <recommendedName>
        <fullName evidence="3">Integrase</fullName>
    </recommendedName>
</protein>
<dbReference type="Proteomes" id="UP000220621">
    <property type="component" value="Unassembled WGS sequence"/>
</dbReference>
<gene>
    <name evidence="1" type="ORF">CN611_14760</name>
</gene>
<comment type="caution">
    <text evidence="1">The sequence shown here is derived from an EMBL/GenBank/DDBJ whole genome shotgun (WGS) entry which is preliminary data.</text>
</comment>